<keyword evidence="1" id="KW-0812">Transmembrane</keyword>
<feature type="transmembrane region" description="Helical" evidence="1">
    <location>
        <begin position="20"/>
        <end position="40"/>
    </location>
</feature>
<dbReference type="Proteomes" id="UP000318242">
    <property type="component" value="Unassembled WGS sequence"/>
</dbReference>
<accession>A0A4Y3IPJ7</accession>
<evidence type="ECO:0008006" key="4">
    <source>
        <dbReference type="Google" id="ProtNLM"/>
    </source>
</evidence>
<keyword evidence="1" id="KW-1133">Transmembrane helix</keyword>
<reference evidence="2 3" key="1">
    <citation type="submission" date="2019-06" db="EMBL/GenBank/DDBJ databases">
        <title>Whole genome shotgun sequence of Vibrio comitans NBRC 102076.</title>
        <authorList>
            <person name="Hosoyama A."/>
            <person name="Uohara A."/>
            <person name="Ohji S."/>
            <person name="Ichikawa N."/>
        </authorList>
    </citation>
    <scope>NUCLEOTIDE SEQUENCE [LARGE SCALE GENOMIC DNA]</scope>
    <source>
        <strain evidence="2 3">NBRC 102076</strain>
    </source>
</reference>
<dbReference type="AlphaFoldDB" id="A0A4Y3IPJ7"/>
<dbReference type="EMBL" id="BJLH01000011">
    <property type="protein sequence ID" value="GEA61423.1"/>
    <property type="molecule type" value="Genomic_DNA"/>
</dbReference>
<evidence type="ECO:0000313" key="3">
    <source>
        <dbReference type="Proteomes" id="UP000318242"/>
    </source>
</evidence>
<comment type="caution">
    <text evidence="2">The sequence shown here is derived from an EMBL/GenBank/DDBJ whole genome shotgun (WGS) entry which is preliminary data.</text>
</comment>
<proteinExistence type="predicted"/>
<name>A0A4Y3IPJ7_9VIBR</name>
<dbReference type="RefSeq" id="WP_141271797.1">
    <property type="nucleotide sequence ID" value="NZ_BJLH01000011.1"/>
</dbReference>
<keyword evidence="3" id="KW-1185">Reference proteome</keyword>
<organism evidence="2 3">
    <name type="scientific">Vibrio comitans NBRC 102076</name>
    <dbReference type="NCBI Taxonomy" id="1219078"/>
    <lineage>
        <taxon>Bacteria</taxon>
        <taxon>Pseudomonadati</taxon>
        <taxon>Pseudomonadota</taxon>
        <taxon>Gammaproteobacteria</taxon>
        <taxon>Vibrionales</taxon>
        <taxon>Vibrionaceae</taxon>
        <taxon>Vibrio</taxon>
    </lineage>
</organism>
<gene>
    <name evidence="2" type="ORF">VCO01S_26160</name>
</gene>
<dbReference type="OrthoDB" id="5296173at2"/>
<evidence type="ECO:0000256" key="1">
    <source>
        <dbReference type="SAM" id="Phobius"/>
    </source>
</evidence>
<protein>
    <recommendedName>
        <fullName evidence="4">Pilus assembly protein PilN</fullName>
    </recommendedName>
</protein>
<evidence type="ECO:0000313" key="2">
    <source>
        <dbReference type="EMBL" id="GEA61423.1"/>
    </source>
</evidence>
<keyword evidence="1" id="KW-0472">Membrane</keyword>
<sequence>MINLLPWREQQARLQKWQFVTRVSAPSLVVILGFIVINFLERQYQHNLETELNTLQSEVTKVKQIYADEVGEMSEQAIWQQRLVQLQNQLRLRQLPLPLDVLPEKSSVEGISLLALHCQLQQCVIEGSVEAVHQLRPFLDGLASEPQVRNLQIEHLMPVTTEKGESSNRFKISFQLGSDPF</sequence>